<accession>A0A059F1R8</accession>
<sequence length="164" mass="19178">MFTDERRNVNYSIATFSRCFFRSLCLRTITQLENFKENNLVIPLVITNALFSNFIQIIDLFISKEDKFIEKLKAFVLNLGINIVCIVMIIIALTLIAKFLYKKYEVFLVFKVILYSSILELVIFLISRSSFCRKNTSFIYVLVTNIICILLCIILFIRNMNLAD</sequence>
<keyword evidence="3" id="KW-1185">Reference proteome</keyword>
<organism evidence="2 3">
    <name type="scientific">Anncaliia algerae PRA339</name>
    <dbReference type="NCBI Taxonomy" id="1288291"/>
    <lineage>
        <taxon>Eukaryota</taxon>
        <taxon>Fungi</taxon>
        <taxon>Fungi incertae sedis</taxon>
        <taxon>Microsporidia</taxon>
        <taxon>Tubulinosematoidea</taxon>
        <taxon>Tubulinosematidae</taxon>
        <taxon>Anncaliia</taxon>
    </lineage>
</organism>
<protein>
    <submittedName>
        <fullName evidence="2">Uncharacterized protein</fullName>
    </submittedName>
</protein>
<dbReference type="AlphaFoldDB" id="A0A059F1R8"/>
<keyword evidence="1" id="KW-1133">Transmembrane helix</keyword>
<feature type="transmembrane region" description="Helical" evidence="1">
    <location>
        <begin position="106"/>
        <end position="126"/>
    </location>
</feature>
<name>A0A059F1R8_9MICR</name>
<gene>
    <name evidence="2" type="ORF">H312_01466</name>
</gene>
<feature type="transmembrane region" description="Helical" evidence="1">
    <location>
        <begin position="74"/>
        <end position="100"/>
    </location>
</feature>
<dbReference type="OrthoDB" id="10479923at2759"/>
<proteinExistence type="predicted"/>
<dbReference type="VEuPathDB" id="MicrosporidiaDB:H312_01466"/>
<feature type="transmembrane region" description="Helical" evidence="1">
    <location>
        <begin position="40"/>
        <end position="62"/>
    </location>
</feature>
<reference evidence="2 3" key="2">
    <citation type="submission" date="2014-03" db="EMBL/GenBank/DDBJ databases">
        <title>The Genome Sequence of Anncaliia algerae insect isolate PRA339.</title>
        <authorList>
            <consortium name="The Broad Institute Genome Sequencing Platform"/>
            <consortium name="The Broad Institute Genome Sequencing Center for Infectious Disease"/>
            <person name="Cuomo C."/>
            <person name="Becnel J."/>
            <person name="Sanscrainte N."/>
            <person name="Walker B."/>
            <person name="Young S.K."/>
            <person name="Zeng Q."/>
            <person name="Gargeya S."/>
            <person name="Fitzgerald M."/>
            <person name="Haas B."/>
            <person name="Abouelleil A."/>
            <person name="Alvarado L."/>
            <person name="Arachchi H.M."/>
            <person name="Berlin A.M."/>
            <person name="Chapman S.B."/>
            <person name="Dewar J."/>
            <person name="Goldberg J."/>
            <person name="Griggs A."/>
            <person name="Gujja S."/>
            <person name="Hansen M."/>
            <person name="Howarth C."/>
            <person name="Imamovic A."/>
            <person name="Larimer J."/>
            <person name="McCowan C."/>
            <person name="Murphy C."/>
            <person name="Neiman D."/>
            <person name="Pearson M."/>
            <person name="Priest M."/>
            <person name="Roberts A."/>
            <person name="Saif S."/>
            <person name="Shea T."/>
            <person name="Sisk P."/>
            <person name="Sykes S."/>
            <person name="Wortman J."/>
            <person name="Nusbaum C."/>
            <person name="Birren B."/>
        </authorList>
    </citation>
    <scope>NUCLEOTIDE SEQUENCE [LARGE SCALE GENOMIC DNA]</scope>
    <source>
        <strain evidence="2 3">PRA339</strain>
    </source>
</reference>
<evidence type="ECO:0000313" key="2">
    <source>
        <dbReference type="EMBL" id="KCZ81100.1"/>
    </source>
</evidence>
<evidence type="ECO:0000313" key="3">
    <source>
        <dbReference type="Proteomes" id="UP000030655"/>
    </source>
</evidence>
<dbReference type="HOGENOM" id="CLU_1618575_0_0_1"/>
<keyword evidence="1" id="KW-0472">Membrane</keyword>
<reference evidence="3" key="1">
    <citation type="submission" date="2013-02" db="EMBL/GenBank/DDBJ databases">
        <authorList>
            <consortium name="The Broad Institute Genome Sequencing Platform"/>
            <person name="Cuomo C."/>
            <person name="Becnel J."/>
            <person name="Sanscrainte N."/>
            <person name="Walker B."/>
            <person name="Young S.K."/>
            <person name="Zeng Q."/>
            <person name="Gargeya S."/>
            <person name="Fitzgerald M."/>
            <person name="Haas B."/>
            <person name="Abouelleil A."/>
            <person name="Alvarado L."/>
            <person name="Arachchi H.M."/>
            <person name="Berlin A.M."/>
            <person name="Chapman S.B."/>
            <person name="Dewar J."/>
            <person name="Goldberg J."/>
            <person name="Griggs A."/>
            <person name="Gujja S."/>
            <person name="Hansen M."/>
            <person name="Howarth C."/>
            <person name="Imamovic A."/>
            <person name="Larimer J."/>
            <person name="McCowan C."/>
            <person name="Murphy C."/>
            <person name="Neiman D."/>
            <person name="Pearson M."/>
            <person name="Priest M."/>
            <person name="Roberts A."/>
            <person name="Saif S."/>
            <person name="Shea T."/>
            <person name="Sisk P."/>
            <person name="Sykes S."/>
            <person name="Wortman J."/>
            <person name="Nusbaum C."/>
            <person name="Birren B."/>
        </authorList>
    </citation>
    <scope>NUCLEOTIDE SEQUENCE [LARGE SCALE GENOMIC DNA]</scope>
    <source>
        <strain evidence="3">PRA339</strain>
    </source>
</reference>
<keyword evidence="1" id="KW-0812">Transmembrane</keyword>
<dbReference type="Proteomes" id="UP000030655">
    <property type="component" value="Unassembled WGS sequence"/>
</dbReference>
<evidence type="ECO:0000256" key="1">
    <source>
        <dbReference type="SAM" id="Phobius"/>
    </source>
</evidence>
<feature type="transmembrane region" description="Helical" evidence="1">
    <location>
        <begin position="138"/>
        <end position="157"/>
    </location>
</feature>
<dbReference type="EMBL" id="KK365150">
    <property type="protein sequence ID" value="KCZ81100.1"/>
    <property type="molecule type" value="Genomic_DNA"/>
</dbReference>